<name>A0A1H0FQH2_9PSEU</name>
<dbReference type="AlphaFoldDB" id="A0A1H0FQH2"/>
<gene>
    <name evidence="2" type="ORF">SAMN05421507_101877</name>
</gene>
<feature type="compositionally biased region" description="Basic and acidic residues" evidence="1">
    <location>
        <begin position="1"/>
        <end position="16"/>
    </location>
</feature>
<proteinExistence type="predicted"/>
<evidence type="ECO:0000313" key="2">
    <source>
        <dbReference type="EMBL" id="SDN96933.1"/>
    </source>
</evidence>
<feature type="region of interest" description="Disordered" evidence="1">
    <location>
        <begin position="1"/>
        <end position="22"/>
    </location>
</feature>
<accession>A0A1H0FQH2</accession>
<dbReference type="STRING" id="641025.SAMN05421507_101877"/>
<sequence length="62" mass="6783">MDRRDLAGRPARDEGTAHPPLNVPFVTFTEVTVRNTDLVCGTRKISGARIPVVADQAPALRR</sequence>
<organism evidence="2 3">
    <name type="scientific">Lentzea jiangxiensis</name>
    <dbReference type="NCBI Taxonomy" id="641025"/>
    <lineage>
        <taxon>Bacteria</taxon>
        <taxon>Bacillati</taxon>
        <taxon>Actinomycetota</taxon>
        <taxon>Actinomycetes</taxon>
        <taxon>Pseudonocardiales</taxon>
        <taxon>Pseudonocardiaceae</taxon>
        <taxon>Lentzea</taxon>
    </lineage>
</organism>
<evidence type="ECO:0000313" key="3">
    <source>
        <dbReference type="Proteomes" id="UP000199691"/>
    </source>
</evidence>
<protein>
    <submittedName>
        <fullName evidence="2">Uncharacterized protein</fullName>
    </submittedName>
</protein>
<reference evidence="3" key="1">
    <citation type="submission" date="2016-10" db="EMBL/GenBank/DDBJ databases">
        <authorList>
            <person name="Varghese N."/>
            <person name="Submissions S."/>
        </authorList>
    </citation>
    <scope>NUCLEOTIDE SEQUENCE [LARGE SCALE GENOMIC DNA]</scope>
    <source>
        <strain evidence="3">CGMCC 4.6609</strain>
    </source>
</reference>
<evidence type="ECO:0000256" key="1">
    <source>
        <dbReference type="SAM" id="MobiDB-lite"/>
    </source>
</evidence>
<dbReference type="EMBL" id="FNIX01000001">
    <property type="protein sequence ID" value="SDN96933.1"/>
    <property type="molecule type" value="Genomic_DNA"/>
</dbReference>
<dbReference type="Proteomes" id="UP000199691">
    <property type="component" value="Unassembled WGS sequence"/>
</dbReference>
<keyword evidence="3" id="KW-1185">Reference proteome</keyword>